<gene>
    <name evidence="2" type="ORF">PHET_01799</name>
</gene>
<accession>A0A8J4WJ69</accession>
<protein>
    <submittedName>
        <fullName evidence="2">Uncharacterized protein</fullName>
    </submittedName>
</protein>
<evidence type="ECO:0000313" key="3">
    <source>
        <dbReference type="Proteomes" id="UP000748531"/>
    </source>
</evidence>
<evidence type="ECO:0000313" key="2">
    <source>
        <dbReference type="EMBL" id="KAF5404873.1"/>
    </source>
</evidence>
<comment type="caution">
    <text evidence="2">The sequence shown here is derived from an EMBL/GenBank/DDBJ whole genome shotgun (WGS) entry which is preliminary data.</text>
</comment>
<evidence type="ECO:0000256" key="1">
    <source>
        <dbReference type="SAM" id="MobiDB-lite"/>
    </source>
</evidence>
<dbReference type="AlphaFoldDB" id="A0A8J4WJ69"/>
<feature type="region of interest" description="Disordered" evidence="1">
    <location>
        <begin position="25"/>
        <end position="54"/>
    </location>
</feature>
<keyword evidence="3" id="KW-1185">Reference proteome</keyword>
<dbReference type="EMBL" id="LUCH01000547">
    <property type="protein sequence ID" value="KAF5404873.1"/>
    <property type="molecule type" value="Genomic_DNA"/>
</dbReference>
<dbReference type="Proteomes" id="UP000748531">
    <property type="component" value="Unassembled WGS sequence"/>
</dbReference>
<proteinExistence type="predicted"/>
<name>A0A8J4WJ69_9TREM</name>
<reference evidence="2" key="1">
    <citation type="submission" date="2019-05" db="EMBL/GenBank/DDBJ databases">
        <title>Annotation for the trematode Paragonimus heterotremus.</title>
        <authorList>
            <person name="Choi Y.-J."/>
        </authorList>
    </citation>
    <scope>NUCLEOTIDE SEQUENCE</scope>
    <source>
        <strain evidence="2">LC</strain>
    </source>
</reference>
<sequence>MSYMVCVYNLPSSNPPRLLYPVDKSRPNEFGQCGDTDEVDSKPNKTESIQNGKRESAVASVWNWVRPSAWRTRDTRSKSKTTKVE</sequence>
<organism evidence="2 3">
    <name type="scientific">Paragonimus heterotremus</name>
    <dbReference type="NCBI Taxonomy" id="100268"/>
    <lineage>
        <taxon>Eukaryota</taxon>
        <taxon>Metazoa</taxon>
        <taxon>Spiralia</taxon>
        <taxon>Lophotrochozoa</taxon>
        <taxon>Platyhelminthes</taxon>
        <taxon>Trematoda</taxon>
        <taxon>Digenea</taxon>
        <taxon>Plagiorchiida</taxon>
        <taxon>Troglotremata</taxon>
        <taxon>Troglotrematidae</taxon>
        <taxon>Paragonimus</taxon>
    </lineage>
</organism>